<sequence>MSPDPVHSQSDLGDFSSVQLPNAGPPPKGEILHSFFHRSVLQISDTRVLKLGADITPGEADMMHFVKKHVPSVPCPTVHSVEVYEEGPFPKIGIFMDRVPGSTLEAIWPSASDQAKDSYIAQLRELIQRLREPTGQFLGKIGHRACMDPGGFGVNDSCMGPFDDEESFNRYRLERVRVEKGDDAANRVASLQKSGHRFVLTHGDLSGRNIFVKDGKITGLVDWESSGWYPEYWEWIQAQTSPSHDSCWRQVLGQVLEPYPEMLELEELF</sequence>
<accession>A0ACB8AFY7</accession>
<gene>
    <name evidence="1" type="ORF">BJ138DRAFT_1061729</name>
</gene>
<name>A0ACB8AFY7_9AGAM</name>
<dbReference type="EMBL" id="MU267659">
    <property type="protein sequence ID" value="KAH7912083.1"/>
    <property type="molecule type" value="Genomic_DNA"/>
</dbReference>
<evidence type="ECO:0000313" key="2">
    <source>
        <dbReference type="Proteomes" id="UP000790377"/>
    </source>
</evidence>
<comment type="caution">
    <text evidence="1">The sequence shown here is derived from an EMBL/GenBank/DDBJ whole genome shotgun (WGS) entry which is preliminary data.</text>
</comment>
<dbReference type="Proteomes" id="UP000790377">
    <property type="component" value="Unassembled WGS sequence"/>
</dbReference>
<organism evidence="1 2">
    <name type="scientific">Hygrophoropsis aurantiaca</name>
    <dbReference type="NCBI Taxonomy" id="72124"/>
    <lineage>
        <taxon>Eukaryota</taxon>
        <taxon>Fungi</taxon>
        <taxon>Dikarya</taxon>
        <taxon>Basidiomycota</taxon>
        <taxon>Agaricomycotina</taxon>
        <taxon>Agaricomycetes</taxon>
        <taxon>Agaricomycetidae</taxon>
        <taxon>Boletales</taxon>
        <taxon>Coniophorineae</taxon>
        <taxon>Hygrophoropsidaceae</taxon>
        <taxon>Hygrophoropsis</taxon>
    </lineage>
</organism>
<evidence type="ECO:0000313" key="1">
    <source>
        <dbReference type="EMBL" id="KAH7912083.1"/>
    </source>
</evidence>
<keyword evidence="2" id="KW-1185">Reference proteome</keyword>
<protein>
    <submittedName>
        <fullName evidence="1">Kinase-like domain-containing protein</fullName>
    </submittedName>
</protein>
<proteinExistence type="predicted"/>
<reference evidence="1" key="1">
    <citation type="journal article" date="2021" name="New Phytol.">
        <title>Evolutionary innovations through gain and loss of genes in the ectomycorrhizal Boletales.</title>
        <authorList>
            <person name="Wu G."/>
            <person name="Miyauchi S."/>
            <person name="Morin E."/>
            <person name="Kuo A."/>
            <person name="Drula E."/>
            <person name="Varga T."/>
            <person name="Kohler A."/>
            <person name="Feng B."/>
            <person name="Cao Y."/>
            <person name="Lipzen A."/>
            <person name="Daum C."/>
            <person name="Hundley H."/>
            <person name="Pangilinan J."/>
            <person name="Johnson J."/>
            <person name="Barry K."/>
            <person name="LaButti K."/>
            <person name="Ng V."/>
            <person name="Ahrendt S."/>
            <person name="Min B."/>
            <person name="Choi I.G."/>
            <person name="Park H."/>
            <person name="Plett J.M."/>
            <person name="Magnuson J."/>
            <person name="Spatafora J.W."/>
            <person name="Nagy L.G."/>
            <person name="Henrissat B."/>
            <person name="Grigoriev I.V."/>
            <person name="Yang Z.L."/>
            <person name="Xu J."/>
            <person name="Martin F.M."/>
        </authorList>
    </citation>
    <scope>NUCLEOTIDE SEQUENCE</scope>
    <source>
        <strain evidence="1">ATCC 28755</strain>
    </source>
</reference>